<proteinExistence type="predicted"/>
<protein>
    <submittedName>
        <fullName evidence="2">Uncharacterized protein</fullName>
    </submittedName>
</protein>
<evidence type="ECO:0000313" key="3">
    <source>
        <dbReference type="Proteomes" id="UP000276133"/>
    </source>
</evidence>
<feature type="compositionally biased region" description="Polar residues" evidence="1">
    <location>
        <begin position="93"/>
        <end position="123"/>
    </location>
</feature>
<gene>
    <name evidence="2" type="ORF">BpHYR1_050996</name>
</gene>
<dbReference type="Proteomes" id="UP000276133">
    <property type="component" value="Unassembled WGS sequence"/>
</dbReference>
<sequence>MHDCQICGGLGHMCDHGHHGKCPLCGHICHREHACSQFGEKHICPQFQGGYTCQPHQGGFICPQYQGQYATSQYDPQVPYGGSGQIDQAAASRIQSTGAQNPMQATSESRFAQRAQSSANRRY</sequence>
<organism evidence="2 3">
    <name type="scientific">Brachionus plicatilis</name>
    <name type="common">Marine rotifer</name>
    <name type="synonym">Brachionus muelleri</name>
    <dbReference type="NCBI Taxonomy" id="10195"/>
    <lineage>
        <taxon>Eukaryota</taxon>
        <taxon>Metazoa</taxon>
        <taxon>Spiralia</taxon>
        <taxon>Gnathifera</taxon>
        <taxon>Rotifera</taxon>
        <taxon>Eurotatoria</taxon>
        <taxon>Monogononta</taxon>
        <taxon>Pseudotrocha</taxon>
        <taxon>Ploima</taxon>
        <taxon>Brachionidae</taxon>
        <taxon>Brachionus</taxon>
    </lineage>
</organism>
<name>A0A3M7QDF7_BRAPC</name>
<accession>A0A3M7QDF7</accession>
<feature type="region of interest" description="Disordered" evidence="1">
    <location>
        <begin position="80"/>
        <end position="123"/>
    </location>
</feature>
<evidence type="ECO:0000313" key="2">
    <source>
        <dbReference type="EMBL" id="RNA09333.1"/>
    </source>
</evidence>
<evidence type="ECO:0000256" key="1">
    <source>
        <dbReference type="SAM" id="MobiDB-lite"/>
    </source>
</evidence>
<comment type="caution">
    <text evidence="2">The sequence shown here is derived from an EMBL/GenBank/DDBJ whole genome shotgun (WGS) entry which is preliminary data.</text>
</comment>
<dbReference type="EMBL" id="REGN01006480">
    <property type="protein sequence ID" value="RNA09333.1"/>
    <property type="molecule type" value="Genomic_DNA"/>
</dbReference>
<keyword evidence="3" id="KW-1185">Reference proteome</keyword>
<reference evidence="2 3" key="1">
    <citation type="journal article" date="2018" name="Sci. Rep.">
        <title>Genomic signatures of local adaptation to the degree of environmental predictability in rotifers.</title>
        <authorList>
            <person name="Franch-Gras L."/>
            <person name="Hahn C."/>
            <person name="Garcia-Roger E.M."/>
            <person name="Carmona M.J."/>
            <person name="Serra M."/>
            <person name="Gomez A."/>
        </authorList>
    </citation>
    <scope>NUCLEOTIDE SEQUENCE [LARGE SCALE GENOMIC DNA]</scope>
    <source>
        <strain evidence="2">HYR1</strain>
    </source>
</reference>
<dbReference type="AlphaFoldDB" id="A0A3M7QDF7"/>